<dbReference type="RefSeq" id="WP_161085258.1">
    <property type="nucleotide sequence ID" value="NZ_WWCX01000041.1"/>
</dbReference>
<proteinExistence type="predicted"/>
<dbReference type="AlphaFoldDB" id="A0A845GPN3"/>
<reference evidence="2" key="1">
    <citation type="submission" date="2019-12" db="EMBL/GenBank/DDBJ databases">
        <title>Novel species isolated from a subtropical stream in China.</title>
        <authorList>
            <person name="Lu H."/>
        </authorList>
    </citation>
    <scope>NUCLEOTIDE SEQUENCE [LARGE SCALE GENOMIC DNA]</scope>
    <source>
        <strain evidence="2">FT81W</strain>
    </source>
</reference>
<accession>A0A845GPN3</accession>
<keyword evidence="1" id="KW-0472">Membrane</keyword>
<sequence length="47" mass="5415">MTWEALAQLANVLVLPAFGYIVLLERRITRMQTQIEQLLETIKKGSK</sequence>
<comment type="caution">
    <text evidence="2">The sequence shown here is derived from an EMBL/GenBank/DDBJ whole genome shotgun (WGS) entry which is preliminary data.</text>
</comment>
<organism evidence="2 3">
    <name type="scientific">Duganella vulcania</name>
    <dbReference type="NCBI Taxonomy" id="2692166"/>
    <lineage>
        <taxon>Bacteria</taxon>
        <taxon>Pseudomonadati</taxon>
        <taxon>Pseudomonadota</taxon>
        <taxon>Betaproteobacteria</taxon>
        <taxon>Burkholderiales</taxon>
        <taxon>Oxalobacteraceae</taxon>
        <taxon>Telluria group</taxon>
        <taxon>Duganella</taxon>
    </lineage>
</organism>
<evidence type="ECO:0008006" key="4">
    <source>
        <dbReference type="Google" id="ProtNLM"/>
    </source>
</evidence>
<gene>
    <name evidence="2" type="ORF">GTP90_20420</name>
</gene>
<protein>
    <recommendedName>
        <fullName evidence="4">YvrJ family protein</fullName>
    </recommendedName>
</protein>
<keyword evidence="1" id="KW-0812">Transmembrane</keyword>
<dbReference type="EMBL" id="WWCX01000041">
    <property type="protein sequence ID" value="MYM96234.1"/>
    <property type="molecule type" value="Genomic_DNA"/>
</dbReference>
<evidence type="ECO:0000313" key="3">
    <source>
        <dbReference type="Proteomes" id="UP000447355"/>
    </source>
</evidence>
<dbReference type="Proteomes" id="UP000447355">
    <property type="component" value="Unassembled WGS sequence"/>
</dbReference>
<evidence type="ECO:0000313" key="2">
    <source>
        <dbReference type="EMBL" id="MYM96234.1"/>
    </source>
</evidence>
<feature type="transmembrane region" description="Helical" evidence="1">
    <location>
        <begin position="6"/>
        <end position="24"/>
    </location>
</feature>
<keyword evidence="1" id="KW-1133">Transmembrane helix</keyword>
<evidence type="ECO:0000256" key="1">
    <source>
        <dbReference type="SAM" id="Phobius"/>
    </source>
</evidence>
<name>A0A845GPN3_9BURK</name>